<dbReference type="Pfam" id="PF20067">
    <property type="entry name" value="SSL_N"/>
    <property type="match status" value="1"/>
</dbReference>
<reference evidence="6" key="1">
    <citation type="journal article" date="2019" name="Int. J. Syst. Evol. Microbiol.">
        <title>The Global Catalogue of Microorganisms (GCM) 10K type strain sequencing project: providing services to taxonomists for standard genome sequencing and annotation.</title>
        <authorList>
            <consortium name="The Broad Institute Genomics Platform"/>
            <consortium name="The Broad Institute Genome Sequencing Center for Infectious Disease"/>
            <person name="Wu L."/>
            <person name="Ma J."/>
        </authorList>
    </citation>
    <scope>NUCLEOTIDE SEQUENCE [LARGE SCALE GENOMIC DNA]</scope>
    <source>
        <strain evidence="6">JCM 32206</strain>
    </source>
</reference>
<dbReference type="EMBL" id="BAABFB010000056">
    <property type="protein sequence ID" value="GAA4483722.1"/>
    <property type="molecule type" value="Genomic_DNA"/>
</dbReference>
<accession>A0ABP8PC24</accession>
<feature type="domain" description="Strictosidine synthase conserved region" evidence="4">
    <location>
        <begin position="149"/>
        <end position="224"/>
    </location>
</feature>
<evidence type="ECO:0000256" key="1">
    <source>
        <dbReference type="ARBA" id="ARBA00009191"/>
    </source>
</evidence>
<organism evidence="5 6">
    <name type="scientific">Rhodococcus olei</name>
    <dbReference type="NCBI Taxonomy" id="2161675"/>
    <lineage>
        <taxon>Bacteria</taxon>
        <taxon>Bacillati</taxon>
        <taxon>Actinomycetota</taxon>
        <taxon>Actinomycetes</taxon>
        <taxon>Mycobacteriales</taxon>
        <taxon>Nocardiaceae</taxon>
        <taxon>Rhodococcus</taxon>
    </lineage>
</organism>
<comment type="similarity">
    <text evidence="1">Belongs to the strictosidine synthase family.</text>
</comment>
<dbReference type="SUPFAM" id="SSF63829">
    <property type="entry name" value="Calcium-dependent phosphotriesterase"/>
    <property type="match status" value="1"/>
</dbReference>
<dbReference type="InterPro" id="IPR011042">
    <property type="entry name" value="6-blade_b-propeller_TolB-like"/>
</dbReference>
<dbReference type="Gene3D" id="2.120.10.30">
    <property type="entry name" value="TolB, C-terminal domain"/>
    <property type="match status" value="1"/>
</dbReference>
<sequence>MTGMGFVRDVLARLDRTGVDPVAWRAPAAPRENPDPAPEFDHLERWATAGSRGPEDVAVDHEGRLVTGTDDGALWRYDHLHRGGPGRVVRVADTGGRPLGIEILDDGRYLVCDADRGLLRVDDRGRVETLTDSALGRPLLACNNSAVGRDGIVYFTDSSAKFTIPEHRLDLLEHRGTGRLIRFDPATGETHLLADGLQFANGVGLSADESYVVVAETGGYRIRRVDLTGPTAGRVSTWAENLPGIPDNLASQTAAGIFWVALYSPRMRVLDLMAPYPALRLIAANLPGWAQPDPEPRAWVLGLDGDGAIVHNLRGPKGSYSPVTGVREAGGALYLGSLTADGVARVPAPRPRV</sequence>
<dbReference type="Proteomes" id="UP001501183">
    <property type="component" value="Unassembled WGS sequence"/>
</dbReference>
<dbReference type="InterPro" id="IPR018119">
    <property type="entry name" value="Strictosidine_synth_cons-reg"/>
</dbReference>
<evidence type="ECO:0000256" key="3">
    <source>
        <dbReference type="ARBA" id="ARBA00023180"/>
    </source>
</evidence>
<dbReference type="Pfam" id="PF03088">
    <property type="entry name" value="Str_synth"/>
    <property type="match status" value="1"/>
</dbReference>
<keyword evidence="2" id="KW-0597">Phosphoprotein</keyword>
<comment type="caution">
    <text evidence="5">The sequence shown here is derived from an EMBL/GenBank/DDBJ whole genome shotgun (WGS) entry which is preliminary data.</text>
</comment>
<protein>
    <submittedName>
        <fullName evidence="5">SMP-30/gluconolactonase/LRE family protein</fullName>
    </submittedName>
</protein>
<evidence type="ECO:0000313" key="6">
    <source>
        <dbReference type="Proteomes" id="UP001501183"/>
    </source>
</evidence>
<name>A0ABP8PC24_9NOCA</name>
<keyword evidence="6" id="KW-1185">Reference proteome</keyword>
<dbReference type="PANTHER" id="PTHR10426:SF88">
    <property type="entry name" value="ADIPOCYTE PLASMA MEMBRANE-ASSOCIATED PROTEIN HEMOMUCIN-RELATED"/>
    <property type="match status" value="1"/>
</dbReference>
<evidence type="ECO:0000313" key="5">
    <source>
        <dbReference type="EMBL" id="GAA4483722.1"/>
    </source>
</evidence>
<dbReference type="PANTHER" id="PTHR10426">
    <property type="entry name" value="STRICTOSIDINE SYNTHASE-RELATED"/>
    <property type="match status" value="1"/>
</dbReference>
<evidence type="ECO:0000259" key="4">
    <source>
        <dbReference type="Pfam" id="PF03088"/>
    </source>
</evidence>
<gene>
    <name evidence="5" type="ORF">GCM10023094_35680</name>
</gene>
<keyword evidence="3" id="KW-0325">Glycoprotein</keyword>
<evidence type="ECO:0000256" key="2">
    <source>
        <dbReference type="ARBA" id="ARBA00022553"/>
    </source>
</evidence>
<proteinExistence type="inferred from homology"/>